<keyword evidence="6" id="KW-0175">Coiled coil</keyword>
<feature type="compositionally biased region" description="Polar residues" evidence="9">
    <location>
        <begin position="365"/>
        <end position="381"/>
    </location>
</feature>
<evidence type="ECO:0000256" key="7">
    <source>
        <dbReference type="ARBA" id="ARBA00023306"/>
    </source>
</evidence>
<feature type="compositionally biased region" description="Acidic residues" evidence="9">
    <location>
        <begin position="238"/>
        <end position="247"/>
    </location>
</feature>
<comment type="subcellular location">
    <subcellularLocation>
        <location evidence="1">Chromosome</location>
        <location evidence="1">Centromere</location>
    </subcellularLocation>
</comment>
<dbReference type="Proteomes" id="UP001497600">
    <property type="component" value="Chromosome E"/>
</dbReference>
<comment type="similarity">
    <text evidence="2">Belongs to the shugoshin family.</text>
</comment>
<protein>
    <recommendedName>
        <fullName evidence="10">Shugoshin N-terminal coiled-coil domain-containing protein</fullName>
    </recommendedName>
</protein>
<evidence type="ECO:0000256" key="8">
    <source>
        <dbReference type="ARBA" id="ARBA00023328"/>
    </source>
</evidence>
<feature type="region of interest" description="Disordered" evidence="9">
    <location>
        <begin position="238"/>
        <end position="289"/>
    </location>
</feature>
<dbReference type="EMBL" id="OZ004257">
    <property type="protein sequence ID" value="CAK7907414.1"/>
    <property type="molecule type" value="Genomic_DNA"/>
</dbReference>
<feature type="compositionally biased region" description="Basic and acidic residues" evidence="9">
    <location>
        <begin position="249"/>
        <end position="259"/>
    </location>
</feature>
<name>A0ABP0EFZ8_9ASCO</name>
<keyword evidence="7" id="KW-0131">Cell cycle</keyword>
<keyword evidence="3" id="KW-0158">Chromosome</keyword>
<keyword evidence="5" id="KW-0159">Chromosome partition</keyword>
<feature type="domain" description="Shugoshin N-terminal coiled-coil" evidence="10">
    <location>
        <begin position="70"/>
        <end position="112"/>
    </location>
</feature>
<evidence type="ECO:0000256" key="4">
    <source>
        <dbReference type="ARBA" id="ARBA00022618"/>
    </source>
</evidence>
<feature type="compositionally biased region" description="Polar residues" evidence="9">
    <location>
        <begin position="1"/>
        <end position="10"/>
    </location>
</feature>
<accession>A0ABP0EFZ8</accession>
<evidence type="ECO:0000256" key="6">
    <source>
        <dbReference type="ARBA" id="ARBA00023054"/>
    </source>
</evidence>
<proteinExistence type="inferred from homology"/>
<gene>
    <name evidence="11" type="ORF">CAAN4_E05380</name>
</gene>
<reference evidence="11 12" key="1">
    <citation type="submission" date="2024-01" db="EMBL/GenBank/DDBJ databases">
        <authorList>
            <consortium name="Genoscope - CEA"/>
            <person name="William W."/>
        </authorList>
    </citation>
    <scope>NUCLEOTIDE SEQUENCE [LARGE SCALE GENOMIC DNA]</scope>
    <source>
        <strain evidence="11 12">29B2s-10</strain>
    </source>
</reference>
<evidence type="ECO:0000256" key="5">
    <source>
        <dbReference type="ARBA" id="ARBA00022829"/>
    </source>
</evidence>
<feature type="region of interest" description="Disordered" evidence="9">
    <location>
        <begin position="1"/>
        <end position="66"/>
    </location>
</feature>
<evidence type="ECO:0000313" key="12">
    <source>
        <dbReference type="Proteomes" id="UP001497600"/>
    </source>
</evidence>
<feature type="compositionally biased region" description="Basic and acidic residues" evidence="9">
    <location>
        <begin position="267"/>
        <end position="284"/>
    </location>
</feature>
<organism evidence="11 12">
    <name type="scientific">[Candida] anglica</name>
    <dbReference type="NCBI Taxonomy" id="148631"/>
    <lineage>
        <taxon>Eukaryota</taxon>
        <taxon>Fungi</taxon>
        <taxon>Dikarya</taxon>
        <taxon>Ascomycota</taxon>
        <taxon>Saccharomycotina</taxon>
        <taxon>Pichiomycetes</taxon>
        <taxon>Debaryomycetaceae</taxon>
        <taxon>Kurtzmaniella</taxon>
    </lineage>
</organism>
<keyword evidence="4" id="KW-0132">Cell division</keyword>
<sequence>MARPSINSPSMAELANMVKNRRKSTPPEAGVETSYSNDSPPQSPIFHHSQPVGNSDSNQKAQNSQNIDSIRRKYSAQNQTLAKNNSVMLSKITTMESKISELINENMAIRRQKSMKELEVKEKLDQKLRSIEDGLYDKFDEMFQMFRTFREREDLPINTRLEVFNDSKLERLRSEAPMDSLLCLKSPVLSPISKTERRRTIQKRDSAKIAKNAVEVISDIPKLSKKTFNVYEENLDEEKENEEDLFENNEIKNIDKEDKYEEDEKESDLIKDKSIEPSDEEIQRRRPRRNTKEVVYTVNLRKKMRRESEALLTAVGDEIAFYPRKNSRRESSISQENILETKPNVGKIKSNESTQQASRKPLGNVTKSLNTNKIQKSIESSDSQEDPAIFEFDNEEHPPRTYKRRKSSIQRRDPRRHSVL</sequence>
<evidence type="ECO:0000313" key="11">
    <source>
        <dbReference type="EMBL" id="CAK7907414.1"/>
    </source>
</evidence>
<evidence type="ECO:0000259" key="10">
    <source>
        <dbReference type="Pfam" id="PF07558"/>
    </source>
</evidence>
<feature type="region of interest" description="Disordered" evidence="9">
    <location>
        <begin position="326"/>
        <end position="420"/>
    </location>
</feature>
<keyword evidence="12" id="KW-1185">Reference proteome</keyword>
<feature type="compositionally biased region" description="Polar residues" evidence="9">
    <location>
        <begin position="51"/>
        <end position="66"/>
    </location>
</feature>
<keyword evidence="8" id="KW-0137">Centromere</keyword>
<evidence type="ECO:0000256" key="3">
    <source>
        <dbReference type="ARBA" id="ARBA00022454"/>
    </source>
</evidence>
<feature type="compositionally biased region" description="Basic residues" evidence="9">
    <location>
        <begin position="400"/>
        <end position="420"/>
    </location>
</feature>
<dbReference type="InterPro" id="IPR011516">
    <property type="entry name" value="Shugoshin_N"/>
</dbReference>
<evidence type="ECO:0000256" key="2">
    <source>
        <dbReference type="ARBA" id="ARBA00010845"/>
    </source>
</evidence>
<evidence type="ECO:0000256" key="1">
    <source>
        <dbReference type="ARBA" id="ARBA00004584"/>
    </source>
</evidence>
<dbReference type="Pfam" id="PF07558">
    <property type="entry name" value="Shugoshin_N"/>
    <property type="match status" value="1"/>
</dbReference>
<evidence type="ECO:0000256" key="9">
    <source>
        <dbReference type="SAM" id="MobiDB-lite"/>
    </source>
</evidence>